<dbReference type="InterPro" id="IPR038479">
    <property type="entry name" value="Transthyretin-like_sf"/>
</dbReference>
<dbReference type="Proteomes" id="UP000046393">
    <property type="component" value="Unplaced"/>
</dbReference>
<feature type="signal peptide" evidence="5">
    <location>
        <begin position="1"/>
        <end position="21"/>
    </location>
</feature>
<evidence type="ECO:0000313" key="6">
    <source>
        <dbReference type="Proteomes" id="UP000046393"/>
    </source>
</evidence>
<comment type="subcellular location">
    <subcellularLocation>
        <location evidence="1">Secreted</location>
    </subcellularLocation>
</comment>
<sequence>MDNIFVAFVLVIAIMSRSTLAAHKCVWVRGFVKCLKDPSKQLNIEIRLYDRDGISLAQIIDPDDLMGVTFTDEDGMFQLDGCGDDFDWIPGIPNNPEPYVKIMHYCNSDKGDVLILPEFKVFVPETYDLGVVELDTSTSSNPPNATMDLS</sequence>
<dbReference type="PANTHER" id="PTHR21700:SF12">
    <property type="entry name" value="TRANSTHYRETIN-LIKE FAMILY PROTEIN"/>
    <property type="match status" value="1"/>
</dbReference>
<evidence type="ECO:0000313" key="7">
    <source>
        <dbReference type="WBParaSite" id="SMUV_0000669201-mRNA-1"/>
    </source>
</evidence>
<reference evidence="7" key="1">
    <citation type="submission" date="2017-02" db="UniProtKB">
        <authorList>
            <consortium name="WormBaseParasite"/>
        </authorList>
    </citation>
    <scope>IDENTIFICATION</scope>
</reference>
<accession>A0A0N5APV2</accession>
<keyword evidence="3" id="KW-0964">Secreted</keyword>
<protein>
    <submittedName>
        <fullName evidence="7">Transthyretin-like family protein</fullName>
    </submittedName>
</protein>
<evidence type="ECO:0000256" key="3">
    <source>
        <dbReference type="ARBA" id="ARBA00022525"/>
    </source>
</evidence>
<comment type="similarity">
    <text evidence="2">Belongs to the nematode transthyretin-like family.</text>
</comment>
<proteinExistence type="inferred from homology"/>
<evidence type="ECO:0000256" key="5">
    <source>
        <dbReference type="SAM" id="SignalP"/>
    </source>
</evidence>
<dbReference type="WBParaSite" id="SMUV_0000669201-mRNA-1">
    <property type="protein sequence ID" value="SMUV_0000669201-mRNA-1"/>
    <property type="gene ID" value="SMUV_0000669201"/>
</dbReference>
<evidence type="ECO:0000256" key="4">
    <source>
        <dbReference type="ARBA" id="ARBA00022729"/>
    </source>
</evidence>
<dbReference type="AlphaFoldDB" id="A0A0N5APV2"/>
<dbReference type="Gene3D" id="2.60.40.3330">
    <property type="match status" value="1"/>
</dbReference>
<dbReference type="GO" id="GO:0005576">
    <property type="term" value="C:extracellular region"/>
    <property type="evidence" value="ECO:0007669"/>
    <property type="project" value="UniProtKB-SubCell"/>
</dbReference>
<feature type="chain" id="PRO_5005893477" evidence="5">
    <location>
        <begin position="22"/>
        <end position="150"/>
    </location>
</feature>
<dbReference type="Pfam" id="PF01060">
    <property type="entry name" value="TTR-52"/>
    <property type="match status" value="1"/>
</dbReference>
<evidence type="ECO:0000256" key="1">
    <source>
        <dbReference type="ARBA" id="ARBA00004613"/>
    </source>
</evidence>
<dbReference type="PANTHER" id="PTHR21700">
    <property type="entry name" value="TRANSTHYRETIN-LIKE FAMILY PROTEIN-RELATED"/>
    <property type="match status" value="1"/>
</dbReference>
<evidence type="ECO:0000256" key="2">
    <source>
        <dbReference type="ARBA" id="ARBA00010112"/>
    </source>
</evidence>
<organism evidence="6 7">
    <name type="scientific">Syphacia muris</name>
    <dbReference type="NCBI Taxonomy" id="451379"/>
    <lineage>
        <taxon>Eukaryota</taxon>
        <taxon>Metazoa</taxon>
        <taxon>Ecdysozoa</taxon>
        <taxon>Nematoda</taxon>
        <taxon>Chromadorea</taxon>
        <taxon>Rhabditida</taxon>
        <taxon>Spirurina</taxon>
        <taxon>Oxyuridomorpha</taxon>
        <taxon>Oxyuroidea</taxon>
        <taxon>Oxyuridae</taxon>
        <taxon>Syphacia</taxon>
    </lineage>
</organism>
<keyword evidence="4 5" id="KW-0732">Signal</keyword>
<dbReference type="GO" id="GO:0009986">
    <property type="term" value="C:cell surface"/>
    <property type="evidence" value="ECO:0007669"/>
    <property type="project" value="InterPro"/>
</dbReference>
<name>A0A0N5APV2_9BILA</name>
<keyword evidence="6" id="KW-1185">Reference proteome</keyword>
<dbReference type="InterPro" id="IPR001534">
    <property type="entry name" value="Transthyretin-like"/>
</dbReference>